<dbReference type="InterPro" id="IPR001173">
    <property type="entry name" value="Glyco_trans_2-like"/>
</dbReference>
<dbReference type="InterPro" id="IPR029044">
    <property type="entry name" value="Nucleotide-diphossugar_trans"/>
</dbReference>
<accession>A0A917TQ82</accession>
<keyword evidence="7" id="KW-1185">Reference proteome</keyword>
<dbReference type="OrthoDB" id="9813495at2"/>
<evidence type="ECO:0000313" key="6">
    <source>
        <dbReference type="EMBL" id="GGM31965.1"/>
    </source>
</evidence>
<reference evidence="6" key="1">
    <citation type="journal article" date="2014" name="Int. J. Syst. Evol. Microbiol.">
        <title>Complete genome sequence of Corynebacterium casei LMG S-19264T (=DSM 44701T), isolated from a smear-ripened cheese.</title>
        <authorList>
            <consortium name="US DOE Joint Genome Institute (JGI-PGF)"/>
            <person name="Walter F."/>
            <person name="Albersmeier A."/>
            <person name="Kalinowski J."/>
            <person name="Ruckert C."/>
        </authorList>
    </citation>
    <scope>NUCLEOTIDE SEQUENCE</scope>
    <source>
        <strain evidence="6">CGMCC 1.6333</strain>
    </source>
</reference>
<evidence type="ECO:0000256" key="4">
    <source>
        <dbReference type="ARBA" id="ARBA00022679"/>
    </source>
</evidence>
<dbReference type="GO" id="GO:0016757">
    <property type="term" value="F:glycosyltransferase activity"/>
    <property type="evidence" value="ECO:0007669"/>
    <property type="project" value="UniProtKB-KW"/>
</dbReference>
<dbReference type="AlphaFoldDB" id="A0A917TQ82"/>
<comment type="pathway">
    <text evidence="1">Cell wall biogenesis; cell wall polysaccharide biosynthesis.</text>
</comment>
<keyword evidence="3" id="KW-0328">Glycosyltransferase</keyword>
<comment type="similarity">
    <text evidence="2">Belongs to the glycosyltransferase 2 family.</text>
</comment>
<evidence type="ECO:0000259" key="5">
    <source>
        <dbReference type="Pfam" id="PF00535"/>
    </source>
</evidence>
<dbReference type="RefSeq" id="WP_117155016.1">
    <property type="nucleotide sequence ID" value="NZ_BMLG01000008.1"/>
</dbReference>
<dbReference type="PANTHER" id="PTHR43179">
    <property type="entry name" value="RHAMNOSYLTRANSFERASE WBBL"/>
    <property type="match status" value="1"/>
</dbReference>
<dbReference type="PANTHER" id="PTHR43179:SF12">
    <property type="entry name" value="GALACTOFURANOSYLTRANSFERASE GLFT2"/>
    <property type="match status" value="1"/>
</dbReference>
<evidence type="ECO:0000313" key="7">
    <source>
        <dbReference type="Proteomes" id="UP000618460"/>
    </source>
</evidence>
<sequence length="268" mass="31521">MKVKIKMAFIVLCYRETRDLIKLINNLKEHREELAIVIVNSYYDEATKAEFEKIANENNCDFLNIENKGYGYGNNRGMEYANEKYQYDFLCICNPDIVFENFPIDHLTKDLHGSIIAPSIITKNGKKQNPYYYFHVPLVDWLKYVGLTKNKKLAYYLGVAINKIFRITLDNLNFKAKVKVYACHGACFFIGNIAAKKLGLPFNEEMFLFHEEEHLARLTNKLSIPILYDKGIKVLHFEDGSSESIKDSTFKYMKQSYTEYYHFWRNRD</sequence>
<dbReference type="EMBL" id="BMLG01000008">
    <property type="protein sequence ID" value="GGM31965.1"/>
    <property type="molecule type" value="Genomic_DNA"/>
</dbReference>
<name>A0A917TQ82_9BACI</name>
<dbReference type="Pfam" id="PF00535">
    <property type="entry name" value="Glycos_transf_2"/>
    <property type="match status" value="1"/>
</dbReference>
<reference evidence="6" key="2">
    <citation type="submission" date="2020-09" db="EMBL/GenBank/DDBJ databases">
        <authorList>
            <person name="Sun Q."/>
            <person name="Zhou Y."/>
        </authorList>
    </citation>
    <scope>NUCLEOTIDE SEQUENCE</scope>
    <source>
        <strain evidence="6">CGMCC 1.6333</strain>
    </source>
</reference>
<feature type="domain" description="Glycosyltransferase 2-like" evidence="5">
    <location>
        <begin position="9"/>
        <end position="98"/>
    </location>
</feature>
<gene>
    <name evidence="6" type="ORF">GCM10011351_17690</name>
</gene>
<dbReference type="Proteomes" id="UP000618460">
    <property type="component" value="Unassembled WGS sequence"/>
</dbReference>
<evidence type="ECO:0000256" key="2">
    <source>
        <dbReference type="ARBA" id="ARBA00006739"/>
    </source>
</evidence>
<organism evidence="6 7">
    <name type="scientific">Paraliobacillus quinghaiensis</name>
    <dbReference type="NCBI Taxonomy" id="470815"/>
    <lineage>
        <taxon>Bacteria</taxon>
        <taxon>Bacillati</taxon>
        <taxon>Bacillota</taxon>
        <taxon>Bacilli</taxon>
        <taxon>Bacillales</taxon>
        <taxon>Bacillaceae</taxon>
        <taxon>Paraliobacillus</taxon>
    </lineage>
</organism>
<proteinExistence type="inferred from homology"/>
<comment type="caution">
    <text evidence="6">The sequence shown here is derived from an EMBL/GenBank/DDBJ whole genome shotgun (WGS) entry which is preliminary data.</text>
</comment>
<evidence type="ECO:0000256" key="3">
    <source>
        <dbReference type="ARBA" id="ARBA00022676"/>
    </source>
</evidence>
<dbReference type="Gene3D" id="3.90.550.10">
    <property type="entry name" value="Spore Coat Polysaccharide Biosynthesis Protein SpsA, Chain A"/>
    <property type="match status" value="1"/>
</dbReference>
<dbReference type="SUPFAM" id="SSF53448">
    <property type="entry name" value="Nucleotide-diphospho-sugar transferases"/>
    <property type="match status" value="1"/>
</dbReference>
<keyword evidence="4" id="KW-0808">Transferase</keyword>
<evidence type="ECO:0000256" key="1">
    <source>
        <dbReference type="ARBA" id="ARBA00004776"/>
    </source>
</evidence>
<protein>
    <recommendedName>
        <fullName evidence="5">Glycosyltransferase 2-like domain-containing protein</fullName>
    </recommendedName>
</protein>